<dbReference type="AlphaFoldDB" id="A0A0A9CAA6"/>
<sequence>MVPHRQSHVLLVSWRQIGQKLSSTHYQFSAINKRLIIRIDFVHEKE</sequence>
<evidence type="ECO:0000313" key="1">
    <source>
        <dbReference type="EMBL" id="JAD68442.1"/>
    </source>
</evidence>
<accession>A0A0A9CAA6</accession>
<name>A0A0A9CAA6_ARUDO</name>
<dbReference type="EMBL" id="GBRH01229453">
    <property type="protein sequence ID" value="JAD68442.1"/>
    <property type="molecule type" value="Transcribed_RNA"/>
</dbReference>
<reference evidence="1" key="1">
    <citation type="submission" date="2014-09" db="EMBL/GenBank/DDBJ databases">
        <authorList>
            <person name="Magalhaes I.L.F."/>
            <person name="Oliveira U."/>
            <person name="Santos F.R."/>
            <person name="Vidigal T.H.D.A."/>
            <person name="Brescovit A.D."/>
            <person name="Santos A.J."/>
        </authorList>
    </citation>
    <scope>NUCLEOTIDE SEQUENCE</scope>
    <source>
        <tissue evidence="1">Shoot tissue taken approximately 20 cm above the soil surface</tissue>
    </source>
</reference>
<protein>
    <submittedName>
        <fullName evidence="1">Uncharacterized protein</fullName>
    </submittedName>
</protein>
<organism evidence="1">
    <name type="scientific">Arundo donax</name>
    <name type="common">Giant reed</name>
    <name type="synonym">Donax arundinaceus</name>
    <dbReference type="NCBI Taxonomy" id="35708"/>
    <lineage>
        <taxon>Eukaryota</taxon>
        <taxon>Viridiplantae</taxon>
        <taxon>Streptophyta</taxon>
        <taxon>Embryophyta</taxon>
        <taxon>Tracheophyta</taxon>
        <taxon>Spermatophyta</taxon>
        <taxon>Magnoliopsida</taxon>
        <taxon>Liliopsida</taxon>
        <taxon>Poales</taxon>
        <taxon>Poaceae</taxon>
        <taxon>PACMAD clade</taxon>
        <taxon>Arundinoideae</taxon>
        <taxon>Arundineae</taxon>
        <taxon>Arundo</taxon>
    </lineage>
</organism>
<reference evidence="1" key="2">
    <citation type="journal article" date="2015" name="Data Brief">
        <title>Shoot transcriptome of the giant reed, Arundo donax.</title>
        <authorList>
            <person name="Barrero R.A."/>
            <person name="Guerrero F.D."/>
            <person name="Moolhuijzen P."/>
            <person name="Goolsby J.A."/>
            <person name="Tidwell J."/>
            <person name="Bellgard S.E."/>
            <person name="Bellgard M.I."/>
        </authorList>
    </citation>
    <scope>NUCLEOTIDE SEQUENCE</scope>
    <source>
        <tissue evidence="1">Shoot tissue taken approximately 20 cm above the soil surface</tissue>
    </source>
</reference>
<proteinExistence type="predicted"/>